<dbReference type="InterPro" id="IPR012464">
    <property type="entry name" value="DUF1676"/>
</dbReference>
<dbReference type="PANTHER" id="PTHR21879:SF9">
    <property type="entry name" value="OSIRIS 16"/>
    <property type="match status" value="1"/>
</dbReference>
<dbReference type="EMBL" id="OU896721">
    <property type="protein sequence ID" value="CAG9817458.1"/>
    <property type="molecule type" value="Genomic_DNA"/>
</dbReference>
<dbReference type="PANTHER" id="PTHR21879">
    <property type="entry name" value="FI03362P-RELATED-RELATED"/>
    <property type="match status" value="1"/>
</dbReference>
<proteinExistence type="predicted"/>
<sequence length="266" mass="28012">MTRTVAVAFVLVHIFSVFAEENPREEKENISSDRSQYGRALARDCDKIYSTTCLKLDVISWVDKLSEAENYTVIPGVSIVRENATRAPNTAEIVADLARDFPGDPEARLDVFLMRKVQGFLGSHVVKVNLLGEESTDMARKGGGGGGGGGKKGGGGMGYILAAAAMMKGTMMALALGGLAAMAGKALMTGMISLMLSAIIGLKSLSSGGQKTTYEVIAKPHYTQAQSYSTSHEDYAAAGHGGGHSGYGRSFDLPLPLSLQPGYAPQ</sequence>
<gene>
    <name evidence="3" type="ORF">PHAECO_LOCUS4786</name>
</gene>
<evidence type="ECO:0000256" key="2">
    <source>
        <dbReference type="SAM" id="SignalP"/>
    </source>
</evidence>
<dbReference type="OrthoDB" id="6627399at2759"/>
<name>A0A9N9SF68_PHACE</name>
<reference evidence="3" key="1">
    <citation type="submission" date="2022-01" db="EMBL/GenBank/DDBJ databases">
        <authorList>
            <person name="King R."/>
        </authorList>
    </citation>
    <scope>NUCLEOTIDE SEQUENCE</scope>
</reference>
<dbReference type="Pfam" id="PF07898">
    <property type="entry name" value="DUF1676"/>
    <property type="match status" value="1"/>
</dbReference>
<evidence type="ECO:0008006" key="5">
    <source>
        <dbReference type="Google" id="ProtNLM"/>
    </source>
</evidence>
<keyword evidence="1" id="KW-0472">Membrane</keyword>
<organism evidence="3 4">
    <name type="scientific">Phaedon cochleariae</name>
    <name type="common">Mustard beetle</name>
    <dbReference type="NCBI Taxonomy" id="80249"/>
    <lineage>
        <taxon>Eukaryota</taxon>
        <taxon>Metazoa</taxon>
        <taxon>Ecdysozoa</taxon>
        <taxon>Arthropoda</taxon>
        <taxon>Hexapoda</taxon>
        <taxon>Insecta</taxon>
        <taxon>Pterygota</taxon>
        <taxon>Neoptera</taxon>
        <taxon>Endopterygota</taxon>
        <taxon>Coleoptera</taxon>
        <taxon>Polyphaga</taxon>
        <taxon>Cucujiformia</taxon>
        <taxon>Chrysomeloidea</taxon>
        <taxon>Chrysomelidae</taxon>
        <taxon>Chrysomelinae</taxon>
        <taxon>Chrysomelini</taxon>
        <taxon>Phaedon</taxon>
    </lineage>
</organism>
<feature type="signal peptide" evidence="2">
    <location>
        <begin position="1"/>
        <end position="19"/>
    </location>
</feature>
<evidence type="ECO:0000313" key="4">
    <source>
        <dbReference type="Proteomes" id="UP001153737"/>
    </source>
</evidence>
<feature type="transmembrane region" description="Helical" evidence="1">
    <location>
        <begin position="171"/>
        <end position="202"/>
    </location>
</feature>
<keyword evidence="4" id="KW-1185">Reference proteome</keyword>
<evidence type="ECO:0000256" key="1">
    <source>
        <dbReference type="SAM" id="Phobius"/>
    </source>
</evidence>
<reference evidence="3" key="2">
    <citation type="submission" date="2022-10" db="EMBL/GenBank/DDBJ databases">
        <authorList>
            <consortium name="ENA_rothamsted_submissions"/>
            <consortium name="culmorum"/>
            <person name="King R."/>
        </authorList>
    </citation>
    <scope>NUCLEOTIDE SEQUENCE</scope>
</reference>
<protein>
    <recommendedName>
        <fullName evidence="5">Osiris 16</fullName>
    </recommendedName>
</protein>
<dbReference type="GO" id="GO:0016020">
    <property type="term" value="C:membrane"/>
    <property type="evidence" value="ECO:0007669"/>
    <property type="project" value="TreeGrafter"/>
</dbReference>
<keyword evidence="2" id="KW-0732">Signal</keyword>
<dbReference type="AlphaFoldDB" id="A0A9N9SF68"/>
<keyword evidence="1" id="KW-0812">Transmembrane</keyword>
<evidence type="ECO:0000313" key="3">
    <source>
        <dbReference type="EMBL" id="CAG9817458.1"/>
    </source>
</evidence>
<feature type="chain" id="PRO_5040461823" description="Osiris 16" evidence="2">
    <location>
        <begin position="20"/>
        <end position="266"/>
    </location>
</feature>
<keyword evidence="1" id="KW-1133">Transmembrane helix</keyword>
<dbReference type="Proteomes" id="UP001153737">
    <property type="component" value="Chromosome 15"/>
</dbReference>
<accession>A0A9N9SF68</accession>